<evidence type="ECO:0000256" key="7">
    <source>
        <dbReference type="ARBA" id="ARBA00023136"/>
    </source>
</evidence>
<feature type="transmembrane region" description="Helical" evidence="8">
    <location>
        <begin position="134"/>
        <end position="151"/>
    </location>
</feature>
<evidence type="ECO:0000256" key="6">
    <source>
        <dbReference type="ARBA" id="ARBA00022989"/>
    </source>
</evidence>
<feature type="transmembrane region" description="Helical" evidence="8">
    <location>
        <begin position="45"/>
        <end position="62"/>
    </location>
</feature>
<dbReference type="GO" id="GO:0005886">
    <property type="term" value="C:plasma membrane"/>
    <property type="evidence" value="ECO:0007669"/>
    <property type="project" value="UniProtKB-SubCell"/>
</dbReference>
<feature type="transmembrane region" description="Helical" evidence="8">
    <location>
        <begin position="110"/>
        <end position="127"/>
    </location>
</feature>
<feature type="domain" description="EamA" evidence="9">
    <location>
        <begin position="161"/>
        <end position="289"/>
    </location>
</feature>
<dbReference type="PANTHER" id="PTHR22911">
    <property type="entry name" value="ACYL-MALONYL CONDENSING ENZYME-RELATED"/>
    <property type="match status" value="1"/>
</dbReference>
<dbReference type="OrthoDB" id="369870at2"/>
<evidence type="ECO:0000256" key="2">
    <source>
        <dbReference type="ARBA" id="ARBA00007362"/>
    </source>
</evidence>
<dbReference type="InterPro" id="IPR000620">
    <property type="entry name" value="EamA_dom"/>
</dbReference>
<dbReference type="PANTHER" id="PTHR22911:SF137">
    <property type="entry name" value="SOLUTE CARRIER FAMILY 35 MEMBER G2-RELATED"/>
    <property type="match status" value="1"/>
</dbReference>
<feature type="transmembrane region" description="Helical" evidence="8">
    <location>
        <begin position="82"/>
        <end position="104"/>
    </location>
</feature>
<comment type="caution">
    <text evidence="10">The sequence shown here is derived from an EMBL/GenBank/DDBJ whole genome shotgun (WGS) entry which is preliminary data.</text>
</comment>
<evidence type="ECO:0000256" key="8">
    <source>
        <dbReference type="SAM" id="Phobius"/>
    </source>
</evidence>
<organism evidence="10 11">
    <name type="scientific">Nocardioides mangrovicus</name>
    <dbReference type="NCBI Taxonomy" id="2478913"/>
    <lineage>
        <taxon>Bacteria</taxon>
        <taxon>Bacillati</taxon>
        <taxon>Actinomycetota</taxon>
        <taxon>Actinomycetes</taxon>
        <taxon>Propionibacteriales</taxon>
        <taxon>Nocardioidaceae</taxon>
        <taxon>Nocardioides</taxon>
    </lineage>
</organism>
<protein>
    <submittedName>
        <fullName evidence="10">EamA family transporter RarD</fullName>
    </submittedName>
</protein>
<name>A0A3L8P6Y4_9ACTN</name>
<proteinExistence type="inferred from homology"/>
<evidence type="ECO:0000313" key="11">
    <source>
        <dbReference type="Proteomes" id="UP000281708"/>
    </source>
</evidence>
<keyword evidence="6 8" id="KW-1133">Transmembrane helix</keyword>
<comment type="similarity">
    <text evidence="2">Belongs to the EamA transporter family.</text>
</comment>
<feature type="transmembrane region" description="Helical" evidence="8">
    <location>
        <begin position="274"/>
        <end position="294"/>
    </location>
</feature>
<feature type="transmembrane region" description="Helical" evidence="8">
    <location>
        <begin position="15"/>
        <end position="33"/>
    </location>
</feature>
<dbReference type="Proteomes" id="UP000281708">
    <property type="component" value="Unassembled WGS sequence"/>
</dbReference>
<feature type="domain" description="EamA" evidence="9">
    <location>
        <begin position="15"/>
        <end position="149"/>
    </location>
</feature>
<evidence type="ECO:0000256" key="1">
    <source>
        <dbReference type="ARBA" id="ARBA00004651"/>
    </source>
</evidence>
<reference evidence="10 11" key="1">
    <citation type="submission" date="2018-10" db="EMBL/GenBank/DDBJ databases">
        <title>Marmoricola sp. 4Q3S-7 whole genome shotgun sequence.</title>
        <authorList>
            <person name="Li F."/>
        </authorList>
    </citation>
    <scope>NUCLEOTIDE SEQUENCE [LARGE SCALE GENOMIC DNA]</scope>
    <source>
        <strain evidence="10 11">4Q3S-7</strain>
    </source>
</reference>
<dbReference type="Pfam" id="PF00892">
    <property type="entry name" value="EamA"/>
    <property type="match status" value="2"/>
</dbReference>
<feature type="transmembrane region" description="Helical" evidence="8">
    <location>
        <begin position="248"/>
        <end position="268"/>
    </location>
</feature>
<feature type="transmembrane region" description="Helical" evidence="8">
    <location>
        <begin position="217"/>
        <end position="241"/>
    </location>
</feature>
<feature type="transmembrane region" description="Helical" evidence="8">
    <location>
        <begin position="185"/>
        <end position="205"/>
    </location>
</feature>
<dbReference type="EMBL" id="RDBE01000001">
    <property type="protein sequence ID" value="RLV51200.1"/>
    <property type="molecule type" value="Genomic_DNA"/>
</dbReference>
<dbReference type="InterPro" id="IPR004626">
    <property type="entry name" value="RarD"/>
</dbReference>
<keyword evidence="7 8" id="KW-0472">Membrane</keyword>
<evidence type="ECO:0000313" key="10">
    <source>
        <dbReference type="EMBL" id="RLV51200.1"/>
    </source>
</evidence>
<dbReference type="SUPFAM" id="SSF103481">
    <property type="entry name" value="Multidrug resistance efflux transporter EmrE"/>
    <property type="match status" value="2"/>
</dbReference>
<feature type="transmembrane region" description="Helical" evidence="8">
    <location>
        <begin position="157"/>
        <end position="173"/>
    </location>
</feature>
<keyword evidence="5 8" id="KW-0812">Transmembrane</keyword>
<evidence type="ECO:0000256" key="4">
    <source>
        <dbReference type="ARBA" id="ARBA00022475"/>
    </source>
</evidence>
<dbReference type="NCBIfam" id="TIGR00688">
    <property type="entry name" value="rarD"/>
    <property type="match status" value="1"/>
</dbReference>
<comment type="subcellular location">
    <subcellularLocation>
        <location evidence="1">Cell membrane</location>
        <topology evidence="1">Multi-pass membrane protein</topology>
    </subcellularLocation>
</comment>
<sequence length="310" mass="33590">MTAPSSPGRDQQSQGFLLGVAAYAMWGLFPLYWPLLEPSSPVEVLAHRVVWSLVVMGALVVLTRRTAQLRSIVRDRRRRRLLAAAAVVVTVNWGGFIYGVAHGLVVETSLGYFINPLVTVLMGVVLLKETLRPWQWAAIGIAVVAVVGLAVEYGRPPWISLLLAFSFGTYGLLKKRAGADAIESLTFETMVIAPVALAYLVWLGLAGRGHFLGHGPGHVVLLATTGLVTAIPLLCFGAAAIRVPMTTLGLLQYIAPILQFVIGVAVVHEEMTSMRWVGFVLVWVALVVFTADALRHRRRPLRESAEAAAV</sequence>
<gene>
    <name evidence="10" type="primary">rarD</name>
    <name evidence="10" type="ORF">D9V37_00630</name>
</gene>
<keyword evidence="11" id="KW-1185">Reference proteome</keyword>
<evidence type="ECO:0000256" key="3">
    <source>
        <dbReference type="ARBA" id="ARBA00022448"/>
    </source>
</evidence>
<evidence type="ECO:0000259" key="9">
    <source>
        <dbReference type="Pfam" id="PF00892"/>
    </source>
</evidence>
<evidence type="ECO:0000256" key="5">
    <source>
        <dbReference type="ARBA" id="ARBA00022692"/>
    </source>
</evidence>
<dbReference type="InterPro" id="IPR037185">
    <property type="entry name" value="EmrE-like"/>
</dbReference>
<dbReference type="AlphaFoldDB" id="A0A3L8P6Y4"/>
<keyword evidence="4" id="KW-1003">Cell membrane</keyword>
<accession>A0A3L8P6Y4</accession>
<keyword evidence="3" id="KW-0813">Transport</keyword>